<name>A0ABV9MQC0_9ENTE</name>
<dbReference type="RefSeq" id="WP_379962439.1">
    <property type="nucleotide sequence ID" value="NZ_JBHSGS010000002.1"/>
</dbReference>
<organism evidence="2 3">
    <name type="scientific">Enterococcus lemanii</name>
    <dbReference type="NCBI Taxonomy" id="1159752"/>
    <lineage>
        <taxon>Bacteria</taxon>
        <taxon>Bacillati</taxon>
        <taxon>Bacillota</taxon>
        <taxon>Bacilli</taxon>
        <taxon>Lactobacillales</taxon>
        <taxon>Enterococcaceae</taxon>
        <taxon>Enterococcus</taxon>
    </lineage>
</organism>
<evidence type="ECO:0000313" key="3">
    <source>
        <dbReference type="Proteomes" id="UP001595969"/>
    </source>
</evidence>
<dbReference type="Pfam" id="PF05043">
    <property type="entry name" value="Mga"/>
    <property type="match status" value="1"/>
</dbReference>
<comment type="caution">
    <text evidence="2">The sequence shown here is derived from an EMBL/GenBank/DDBJ whole genome shotgun (WGS) entry which is preliminary data.</text>
</comment>
<evidence type="ECO:0000259" key="1">
    <source>
        <dbReference type="Pfam" id="PF05043"/>
    </source>
</evidence>
<reference evidence="3" key="1">
    <citation type="journal article" date="2019" name="Int. J. Syst. Evol. Microbiol.">
        <title>The Global Catalogue of Microorganisms (GCM) 10K type strain sequencing project: providing services to taxonomists for standard genome sequencing and annotation.</title>
        <authorList>
            <consortium name="The Broad Institute Genomics Platform"/>
            <consortium name="The Broad Institute Genome Sequencing Center for Infectious Disease"/>
            <person name="Wu L."/>
            <person name="Ma J."/>
        </authorList>
    </citation>
    <scope>NUCLEOTIDE SEQUENCE [LARGE SCALE GENOMIC DNA]</scope>
    <source>
        <strain evidence="3">CGMCC 1.19032</strain>
    </source>
</reference>
<evidence type="ECO:0000313" key="2">
    <source>
        <dbReference type="EMBL" id="MFC4718172.1"/>
    </source>
</evidence>
<feature type="domain" description="Mga helix-turn-helix" evidence="1">
    <location>
        <begin position="83"/>
        <end position="163"/>
    </location>
</feature>
<accession>A0ABV9MQC0</accession>
<dbReference type="InterPro" id="IPR007737">
    <property type="entry name" value="Mga_HTH"/>
</dbReference>
<dbReference type="Gene3D" id="1.10.10.10">
    <property type="entry name" value="Winged helix-like DNA-binding domain superfamily/Winged helix DNA-binding domain"/>
    <property type="match status" value="1"/>
</dbReference>
<dbReference type="Proteomes" id="UP001595969">
    <property type="component" value="Unassembled WGS sequence"/>
</dbReference>
<sequence>MRNSHGLQKKMILKKELLLLLSEYTTFVSSTEIAYQLGLDSTQQAQLLCRELAEDVAEFYQPSEFELNINKNGVMLIRKSGDLQRLLTHYHSEEPSFNLLLDLFFNRVIQLTDYCGKYYVSESTVRRRVRQTNKGLKDFNLKITCSHELKLVGQEQDILKFIVLSAYLAFQKMSNTFVSEEEKKKVLNQTKRVVRPLFDEHVKIEFDAIALIYSILSVNIQNDIHLEKDWQPFSQIEGNFLPEKPVFLTDWTKQDWEFFLTTLYLYNLYLPPKLKEHLPACCQEMKDDWSRGFSAYFPTKIGGRKAYVEQELQRLFLFCDWYPKNNYILELFPIVSLKELAERYPLHLERFELLWSDFNQKYPAYQTDYFKLNSLLLTLYLTPLDERKEKISIYLETTPNRPLTEDVKTAIYEYFWIKYQISFTEQIETADLYVTTIKQLVPNPNRFVIPIHPLILNSDFQLIEQNIQRVLKERKTQLKNAANY</sequence>
<dbReference type="EMBL" id="JBHSGS010000002">
    <property type="protein sequence ID" value="MFC4718172.1"/>
    <property type="molecule type" value="Genomic_DNA"/>
</dbReference>
<protein>
    <submittedName>
        <fullName evidence="2">Helix-turn-helix domain-containing protein</fullName>
    </submittedName>
</protein>
<keyword evidence="3" id="KW-1185">Reference proteome</keyword>
<proteinExistence type="predicted"/>
<gene>
    <name evidence="2" type="ORF">ACFO5I_00085</name>
</gene>
<dbReference type="InterPro" id="IPR036388">
    <property type="entry name" value="WH-like_DNA-bd_sf"/>
</dbReference>